<gene>
    <name evidence="3" type="ORF">B0T16DRAFT_191908</name>
</gene>
<evidence type="ECO:0000313" key="3">
    <source>
        <dbReference type="EMBL" id="KAK0644017.1"/>
    </source>
</evidence>
<evidence type="ECO:0000256" key="1">
    <source>
        <dbReference type="SAM" id="Phobius"/>
    </source>
</evidence>
<dbReference type="EMBL" id="JAULSV010000005">
    <property type="protein sequence ID" value="KAK0644017.1"/>
    <property type="molecule type" value="Genomic_DNA"/>
</dbReference>
<keyword evidence="1" id="KW-1133">Transmembrane helix</keyword>
<feature type="transmembrane region" description="Helical" evidence="1">
    <location>
        <begin position="91"/>
        <end position="109"/>
    </location>
</feature>
<accession>A0AA40CMM7</accession>
<reference evidence="3" key="1">
    <citation type="submission" date="2023-06" db="EMBL/GenBank/DDBJ databases">
        <title>Genome-scale phylogeny and comparative genomics of the fungal order Sordariales.</title>
        <authorList>
            <consortium name="Lawrence Berkeley National Laboratory"/>
            <person name="Hensen N."/>
            <person name="Bonometti L."/>
            <person name="Westerberg I."/>
            <person name="Brannstrom I.O."/>
            <person name="Guillou S."/>
            <person name="Cros-Aarteil S."/>
            <person name="Calhoun S."/>
            <person name="Haridas S."/>
            <person name="Kuo A."/>
            <person name="Mondo S."/>
            <person name="Pangilinan J."/>
            <person name="Riley R."/>
            <person name="Labutti K."/>
            <person name="Andreopoulos B."/>
            <person name="Lipzen A."/>
            <person name="Chen C."/>
            <person name="Yanf M."/>
            <person name="Daum C."/>
            <person name="Ng V."/>
            <person name="Clum A."/>
            <person name="Steindorff A."/>
            <person name="Ohm R."/>
            <person name="Martin F."/>
            <person name="Silar P."/>
            <person name="Natvig D."/>
            <person name="Lalanne C."/>
            <person name="Gautier V."/>
            <person name="Ament-Velasquez S.L."/>
            <person name="Kruys A."/>
            <person name="Hutchinson M.I."/>
            <person name="Powell A.J."/>
            <person name="Barry K."/>
            <person name="Miller A.N."/>
            <person name="Grigoriev I.V."/>
            <person name="Debuchy R."/>
            <person name="Gladieux P."/>
            <person name="Thoren M.H."/>
            <person name="Johannesson H."/>
        </authorList>
    </citation>
    <scope>NUCLEOTIDE SEQUENCE</scope>
    <source>
        <strain evidence="3">SMH2532-1</strain>
    </source>
</reference>
<keyword evidence="1" id="KW-0812">Transmembrane</keyword>
<sequence>MAMARVLVLLRGVVDVFFGDAYASFLIGLQSPHRDDLSFPSVLPEPCRGAPGRNRTPIRGCTGDIARQSPQAAGFFLLWWICLLSRPNVEWFLAGKLITLLFVLLLDSLDRIATHKRCAIGGSKSLPQRPLFPRCALAGQCQRRVT</sequence>
<dbReference type="Proteomes" id="UP001174936">
    <property type="component" value="Unassembled WGS sequence"/>
</dbReference>
<feature type="signal peptide" evidence="2">
    <location>
        <begin position="1"/>
        <end position="23"/>
    </location>
</feature>
<keyword evidence="2" id="KW-0732">Signal</keyword>
<evidence type="ECO:0000313" key="4">
    <source>
        <dbReference type="Proteomes" id="UP001174936"/>
    </source>
</evidence>
<dbReference type="AlphaFoldDB" id="A0AA40CMM7"/>
<name>A0AA40CMM7_9PEZI</name>
<organism evidence="3 4">
    <name type="scientific">Cercophora newfieldiana</name>
    <dbReference type="NCBI Taxonomy" id="92897"/>
    <lineage>
        <taxon>Eukaryota</taxon>
        <taxon>Fungi</taxon>
        <taxon>Dikarya</taxon>
        <taxon>Ascomycota</taxon>
        <taxon>Pezizomycotina</taxon>
        <taxon>Sordariomycetes</taxon>
        <taxon>Sordariomycetidae</taxon>
        <taxon>Sordariales</taxon>
        <taxon>Lasiosphaeriaceae</taxon>
        <taxon>Cercophora</taxon>
    </lineage>
</organism>
<proteinExistence type="predicted"/>
<feature type="chain" id="PRO_5041337850" evidence="2">
    <location>
        <begin position="24"/>
        <end position="146"/>
    </location>
</feature>
<comment type="caution">
    <text evidence="3">The sequence shown here is derived from an EMBL/GenBank/DDBJ whole genome shotgun (WGS) entry which is preliminary data.</text>
</comment>
<keyword evidence="4" id="KW-1185">Reference proteome</keyword>
<evidence type="ECO:0000256" key="2">
    <source>
        <dbReference type="SAM" id="SignalP"/>
    </source>
</evidence>
<protein>
    <submittedName>
        <fullName evidence="3">Uncharacterized protein</fullName>
    </submittedName>
</protein>
<keyword evidence="1" id="KW-0472">Membrane</keyword>